<evidence type="ECO:0000313" key="3">
    <source>
        <dbReference type="Proteomes" id="UP000077659"/>
    </source>
</evidence>
<accession>A0A1A9MH52</accession>
<gene>
    <name evidence="2" type="ORF">A7D17_00745</name>
    <name evidence="1" type="ORF">VB146_06480</name>
</gene>
<name>A0A1A9MH52_9XANT</name>
<evidence type="ECO:0000313" key="2">
    <source>
        <dbReference type="EMBL" id="OAG69381.1"/>
    </source>
</evidence>
<keyword evidence="4" id="KW-1185">Reference proteome</keyword>
<reference evidence="1 4" key="2">
    <citation type="submission" date="2023-12" db="EMBL/GenBank/DDBJ databases">
        <title>Genome sequencing of Xanthomonas floridensis.</title>
        <authorList>
            <person name="Greer S."/>
            <person name="Harrison J."/>
            <person name="Grant M."/>
            <person name="Vicente J."/>
            <person name="Studholme D."/>
        </authorList>
    </citation>
    <scope>NUCLEOTIDE SEQUENCE [LARGE SCALE GENOMIC DNA]</scope>
    <source>
        <strain evidence="1 4">WHRI 8848</strain>
    </source>
</reference>
<evidence type="ECO:0000313" key="4">
    <source>
        <dbReference type="Proteomes" id="UP001303614"/>
    </source>
</evidence>
<evidence type="ECO:0000313" key="1">
    <source>
        <dbReference type="EMBL" id="MEA5123513.1"/>
    </source>
</evidence>
<dbReference type="Proteomes" id="UP001303614">
    <property type="component" value="Unassembled WGS sequence"/>
</dbReference>
<organism evidence="2 3">
    <name type="scientific">Xanthomonas floridensis</name>
    <dbReference type="NCBI Taxonomy" id="1843580"/>
    <lineage>
        <taxon>Bacteria</taxon>
        <taxon>Pseudomonadati</taxon>
        <taxon>Pseudomonadota</taxon>
        <taxon>Gammaproteobacteria</taxon>
        <taxon>Lysobacterales</taxon>
        <taxon>Lysobacteraceae</taxon>
        <taxon>Xanthomonas</taxon>
    </lineage>
</organism>
<dbReference type="EMBL" id="JAYFSO010000006">
    <property type="protein sequence ID" value="MEA5123513.1"/>
    <property type="molecule type" value="Genomic_DNA"/>
</dbReference>
<dbReference type="AlphaFoldDB" id="A0A1A9MH52"/>
<sequence>MVVQDDCANCTSTTTRSTRTHEAYDRHAALATDLVVLETSTELTDAKENGAIFAIDCAVGGGCSARRLRASANVI</sequence>
<comment type="caution">
    <text evidence="2">The sequence shown here is derived from an EMBL/GenBank/DDBJ whole genome shotgun (WGS) entry which is preliminary data.</text>
</comment>
<dbReference type="Proteomes" id="UP000077659">
    <property type="component" value="Unassembled WGS sequence"/>
</dbReference>
<protein>
    <submittedName>
        <fullName evidence="2">Uncharacterized protein</fullName>
    </submittedName>
</protein>
<dbReference type="EMBL" id="LXNG01000001">
    <property type="protein sequence ID" value="OAG69381.1"/>
    <property type="molecule type" value="Genomic_DNA"/>
</dbReference>
<dbReference type="RefSeq" id="WP_064507337.1">
    <property type="nucleotide sequence ID" value="NZ_JAYFSN010000001.1"/>
</dbReference>
<reference evidence="2 3" key="1">
    <citation type="submission" date="2016-05" db="EMBL/GenBank/DDBJ databases">
        <title>Pathogenic, phenotypic and molecular characterisation of Xanthomonas nasturtii sp. nov. and Xanthomonas floridensis sp. nov., new species of Xanthomonas associated with watercress production in Florida.</title>
        <authorList>
            <person name="Vicente J.G."/>
            <person name="Rothwell S."/>
            <person name="Holub E.B."/>
            <person name="Studholme D.J."/>
        </authorList>
    </citation>
    <scope>NUCLEOTIDE SEQUENCE [LARGE SCALE GENOMIC DNA]</scope>
    <source>
        <strain evidence="2 3">WHRI 8848</strain>
    </source>
</reference>
<proteinExistence type="predicted"/>